<evidence type="ECO:0000313" key="2">
    <source>
        <dbReference type="Proteomes" id="UP000198211"/>
    </source>
</evidence>
<dbReference type="EMBL" id="NBNE01023991">
    <property type="protein sequence ID" value="OWY90073.1"/>
    <property type="molecule type" value="Genomic_DNA"/>
</dbReference>
<comment type="caution">
    <text evidence="1">The sequence shown here is derived from an EMBL/GenBank/DDBJ whole genome shotgun (WGS) entry which is preliminary data.</text>
</comment>
<feature type="non-terminal residue" evidence="1">
    <location>
        <position position="122"/>
    </location>
</feature>
<name>A0A225UAP3_9STRA</name>
<gene>
    <name evidence="1" type="ORF">PHMEG_00041967</name>
</gene>
<dbReference type="Proteomes" id="UP000198211">
    <property type="component" value="Unassembled WGS sequence"/>
</dbReference>
<organism evidence="1 2">
    <name type="scientific">Phytophthora megakarya</name>
    <dbReference type="NCBI Taxonomy" id="4795"/>
    <lineage>
        <taxon>Eukaryota</taxon>
        <taxon>Sar</taxon>
        <taxon>Stramenopiles</taxon>
        <taxon>Oomycota</taxon>
        <taxon>Peronosporomycetes</taxon>
        <taxon>Peronosporales</taxon>
        <taxon>Peronosporaceae</taxon>
        <taxon>Phytophthora</taxon>
    </lineage>
</organism>
<dbReference type="AlphaFoldDB" id="A0A225UAP3"/>
<sequence length="122" mass="13771">MMTGESTQSPWNIVADAFRLLESSFKSSYAREMKTETRQIFALLEKAFAHNAVMGELQGVDALKEQLPLYSQYFGSPKLQLQRVESVVPGVLTATAKLSLTVTEVTLQHVFPHQHSKLYQRL</sequence>
<accession>A0A225UAP3</accession>
<dbReference type="OrthoDB" id="114589at2759"/>
<reference evidence="2" key="1">
    <citation type="submission" date="2017-03" db="EMBL/GenBank/DDBJ databases">
        <title>Phytopthora megakarya and P. palmivora, two closely related causual agents of cacao black pod achieved similar genome size and gene model numbers by different mechanisms.</title>
        <authorList>
            <person name="Ali S."/>
            <person name="Shao J."/>
            <person name="Larry D.J."/>
            <person name="Kronmiller B."/>
            <person name="Shen D."/>
            <person name="Strem M.D."/>
            <person name="Melnick R.L."/>
            <person name="Guiltinan M.J."/>
            <person name="Tyler B.M."/>
            <person name="Meinhardt L.W."/>
            <person name="Bailey B.A."/>
        </authorList>
    </citation>
    <scope>NUCLEOTIDE SEQUENCE [LARGE SCALE GENOMIC DNA]</scope>
    <source>
        <strain evidence="2">zdho120</strain>
    </source>
</reference>
<keyword evidence="2" id="KW-1185">Reference proteome</keyword>
<proteinExistence type="predicted"/>
<evidence type="ECO:0000313" key="1">
    <source>
        <dbReference type="EMBL" id="OWY90073.1"/>
    </source>
</evidence>
<protein>
    <submittedName>
        <fullName evidence="1">Bzip transcription factor</fullName>
    </submittedName>
</protein>